<sequence>MEITLEKIELVKDRTGVSYKEAKEALEAADGSVVDAIIAIEETVNISTGSKAGEFANETVEKVKELVKKGNITKISVKKDDETIVNIPVNIGLIGTIVAPWGILAAAIAAFGFKCKIELTKDDGTVVDVSRKAENLANDVKEKGSVVVDEVVAKGTAVYDGVMEKAPEMVNDIREKGTDAYNSVVNKATEVWSGIKEKKNAAEEEVEEAFDAAEEKIDDFFDGDDEEK</sequence>
<dbReference type="InterPro" id="IPR025642">
    <property type="entry name" value="DUF4342"/>
</dbReference>
<evidence type="ECO:0000313" key="4">
    <source>
        <dbReference type="Proteomes" id="UP000824091"/>
    </source>
</evidence>
<gene>
    <name evidence="3" type="ORF">IAD16_07230</name>
</gene>
<dbReference type="Gene3D" id="1.20.120.20">
    <property type="entry name" value="Apolipoprotein"/>
    <property type="match status" value="1"/>
</dbReference>
<evidence type="ECO:0000256" key="1">
    <source>
        <dbReference type="SAM" id="Phobius"/>
    </source>
</evidence>
<dbReference type="InterPro" id="IPR009060">
    <property type="entry name" value="UBA-like_sf"/>
</dbReference>
<proteinExistence type="predicted"/>
<keyword evidence="1" id="KW-0472">Membrane</keyword>
<reference evidence="3" key="1">
    <citation type="submission" date="2020-10" db="EMBL/GenBank/DDBJ databases">
        <authorList>
            <person name="Gilroy R."/>
        </authorList>
    </citation>
    <scope>NUCLEOTIDE SEQUENCE</scope>
    <source>
        <strain evidence="3">11300</strain>
    </source>
</reference>
<dbReference type="Pfam" id="PF14242">
    <property type="entry name" value="DUF4342"/>
    <property type="match status" value="1"/>
</dbReference>
<reference evidence="3" key="2">
    <citation type="journal article" date="2021" name="PeerJ">
        <title>Extensive microbial diversity within the chicken gut microbiome revealed by metagenomics and culture.</title>
        <authorList>
            <person name="Gilroy R."/>
            <person name="Ravi A."/>
            <person name="Getino M."/>
            <person name="Pursley I."/>
            <person name="Horton D.L."/>
            <person name="Alikhan N.F."/>
            <person name="Baker D."/>
            <person name="Gharbi K."/>
            <person name="Hall N."/>
            <person name="Watson M."/>
            <person name="Adriaenssens E.M."/>
            <person name="Foster-Nyarko E."/>
            <person name="Jarju S."/>
            <person name="Secka A."/>
            <person name="Antonio M."/>
            <person name="Oren A."/>
            <person name="Chaudhuri R.R."/>
            <person name="La Ragione R."/>
            <person name="Hildebrand F."/>
            <person name="Pallen M.J."/>
        </authorList>
    </citation>
    <scope>NUCLEOTIDE SEQUENCE</scope>
    <source>
        <strain evidence="3">11300</strain>
    </source>
</reference>
<keyword evidence="1" id="KW-0812">Transmembrane</keyword>
<dbReference type="SUPFAM" id="SSF46934">
    <property type="entry name" value="UBA-like"/>
    <property type="match status" value="1"/>
</dbReference>
<feature type="domain" description="DUF4342" evidence="2">
    <location>
        <begin position="56"/>
        <end position="121"/>
    </location>
</feature>
<evidence type="ECO:0000259" key="2">
    <source>
        <dbReference type="Pfam" id="PF14242"/>
    </source>
</evidence>
<organism evidence="3 4">
    <name type="scientific">Candidatus Fimisoma avicola</name>
    <dbReference type="NCBI Taxonomy" id="2840826"/>
    <lineage>
        <taxon>Bacteria</taxon>
        <taxon>Bacillati</taxon>
        <taxon>Bacillota</taxon>
        <taxon>Clostridia</taxon>
        <taxon>Eubacteriales</taxon>
        <taxon>Candidatus Fimisoma</taxon>
    </lineage>
</organism>
<dbReference type="Proteomes" id="UP000824091">
    <property type="component" value="Unassembled WGS sequence"/>
</dbReference>
<dbReference type="Gene3D" id="1.10.8.10">
    <property type="entry name" value="DNA helicase RuvA subunit, C-terminal domain"/>
    <property type="match status" value="1"/>
</dbReference>
<name>A0A9D1I4T2_9FIRM</name>
<feature type="transmembrane region" description="Helical" evidence="1">
    <location>
        <begin position="91"/>
        <end position="113"/>
    </location>
</feature>
<comment type="caution">
    <text evidence="3">The sequence shown here is derived from an EMBL/GenBank/DDBJ whole genome shotgun (WGS) entry which is preliminary data.</text>
</comment>
<dbReference type="CDD" id="cd14360">
    <property type="entry name" value="UBA_NAC_like_bac"/>
    <property type="match status" value="1"/>
</dbReference>
<keyword evidence="1" id="KW-1133">Transmembrane helix</keyword>
<accession>A0A9D1I4T2</accession>
<dbReference type="EMBL" id="DVMO01000105">
    <property type="protein sequence ID" value="HIU28151.1"/>
    <property type="molecule type" value="Genomic_DNA"/>
</dbReference>
<dbReference type="AlphaFoldDB" id="A0A9D1I4T2"/>
<evidence type="ECO:0000313" key="3">
    <source>
        <dbReference type="EMBL" id="HIU28151.1"/>
    </source>
</evidence>
<protein>
    <submittedName>
        <fullName evidence="3">DUF4342 domain-containing protein</fullName>
    </submittedName>
</protein>